<name>A0A7X5LNW7_9ALTE</name>
<proteinExistence type="predicted"/>
<reference evidence="2 3" key="1">
    <citation type="submission" date="2020-01" db="EMBL/GenBank/DDBJ databases">
        <authorList>
            <person name="Chen J."/>
            <person name="Zhu S."/>
            <person name="Yang J."/>
        </authorList>
    </citation>
    <scope>NUCLEOTIDE SEQUENCE [LARGE SCALE GENOMIC DNA]</scope>
    <source>
        <strain evidence="2 3">345S023</strain>
    </source>
</reference>
<feature type="signal peptide" evidence="1">
    <location>
        <begin position="1"/>
        <end position="27"/>
    </location>
</feature>
<dbReference type="EMBL" id="JAAAWN010000029">
    <property type="protein sequence ID" value="NDV92802.1"/>
    <property type="molecule type" value="Genomic_DNA"/>
</dbReference>
<accession>A0A7X5LNW7</accession>
<keyword evidence="1" id="KW-0732">Signal</keyword>
<evidence type="ECO:0000313" key="2">
    <source>
        <dbReference type="EMBL" id="NDV92802.1"/>
    </source>
</evidence>
<feature type="chain" id="PRO_5031413509" description="Secreted protein" evidence="1">
    <location>
        <begin position="28"/>
        <end position="177"/>
    </location>
</feature>
<sequence>MNKLLATLGARSLLLSSVFFVSTAAQADTLAQAVEKCRKLEDSLQRLVCYDRMSMSAPKQDLNTPKDKPAPKPALKPAEMLENAHVAPAAEADFGREGKAQRERQADTMTVNVVNVSENVRGEKTITFDNASVWRQVDNSNLRLKKGQQVMVERGLFGAFYLKVDGLNQTMKVKRIK</sequence>
<dbReference type="Proteomes" id="UP000470213">
    <property type="component" value="Unassembled WGS sequence"/>
</dbReference>
<evidence type="ECO:0008006" key="4">
    <source>
        <dbReference type="Google" id="ProtNLM"/>
    </source>
</evidence>
<dbReference type="RefSeq" id="WP_163087868.1">
    <property type="nucleotide sequence ID" value="NZ_JAAAWN010000029.1"/>
</dbReference>
<dbReference type="AlphaFoldDB" id="A0A7X5LNW7"/>
<evidence type="ECO:0000313" key="3">
    <source>
        <dbReference type="Proteomes" id="UP000470213"/>
    </source>
</evidence>
<organism evidence="2 3">
    <name type="scientific">Alteromonas profundi</name>
    <dbReference type="NCBI Taxonomy" id="2696062"/>
    <lineage>
        <taxon>Bacteria</taxon>
        <taxon>Pseudomonadati</taxon>
        <taxon>Pseudomonadota</taxon>
        <taxon>Gammaproteobacteria</taxon>
        <taxon>Alteromonadales</taxon>
        <taxon>Alteromonadaceae</taxon>
        <taxon>Alteromonas/Salinimonas group</taxon>
        <taxon>Alteromonas</taxon>
    </lineage>
</organism>
<keyword evidence="3" id="KW-1185">Reference proteome</keyword>
<protein>
    <recommendedName>
        <fullName evidence="4">Secreted protein</fullName>
    </recommendedName>
</protein>
<gene>
    <name evidence="2" type="ORF">GTH32_16655</name>
</gene>
<comment type="caution">
    <text evidence="2">The sequence shown here is derived from an EMBL/GenBank/DDBJ whole genome shotgun (WGS) entry which is preliminary data.</text>
</comment>
<evidence type="ECO:0000256" key="1">
    <source>
        <dbReference type="SAM" id="SignalP"/>
    </source>
</evidence>